<evidence type="ECO:0000259" key="2">
    <source>
        <dbReference type="Pfam" id="PF20231"/>
    </source>
</evidence>
<evidence type="ECO:0000313" key="4">
    <source>
        <dbReference type="Proteomes" id="UP001437256"/>
    </source>
</evidence>
<name>A0ABR2ZDG9_9AGAR</name>
<sequence>MDHEEDGPEKTRTRKPRRMPTREILQMLNQEYQMTVWELIQNILTMTTFDYHLVGLYRGDSRRLEQMLDALWDIGPIRERMSKWMQPVALEQVSERVHQEFSKVKSEHYFYSHQVTPEVLQTYNFRHEMQSTRKSTPAWDQIIRSVTDSIESPERYERNCLVIISSLLHVGINVVTAQVLHMHSPRCNKFQITFGVFSQAVGASRQMIETPNHCHLSTCFPTTQDTITHLADRAVEHARTVSFGPHMLDWDNYNSKGSVHVEQRPNAPSKVQSGTLVLCYGLRFVKDPSHMLLEPITTRLRNSSPVTVVDFKPSVVSLSSYRHQLAIHLIRVLVSFGSPRGFDPSYILNHPLLQFLTRHQIPALPTTSFDPLRITTIEEASTAGNLKVPRDAYIDQMKRLEETLNAMAVVSINDQLTNARIRSTQVLRHEDISPWEQRKIFQLAPAIFHMLMNLHWGIRDKHYGTIRQPGSLSNLYSRMGKKRLGNDKPEYYPLRDAHGQVLDGIVICAWKEVLPPSYPTLGAFLDSNPSPALLLGMSFKILNDFARPLPNVTPPPPPKPRKKRNTPDSESTAAATATATEAKSASGASPSTQTSSAPAPTATAPPTSQAEASTSSTAPSQTWPSTSTQTSSSKDPERDILHQNIRLLFHDLLYLRELETSTKTGDVGRIEDILPNLMAIFRGCGSAKYAMEILHYLDNLNQIWPEEFANIVRKNILVNLEGHDDSFLGVDMNIEHIINEIKKLYAAKGIYASWDRLGDYAAAIRSLIAIKKVMRSMMETAYQKKEHTNADTSASVWEVVSAIEEYQLLKFIPDRKVDVEVKATPNLLSEGWDKVRKTTIPTYNKNMALFRDSDKDGVFEVEEDELRPMDFTTGQPEDD</sequence>
<keyword evidence="4" id="KW-1185">Reference proteome</keyword>
<proteinExistence type="predicted"/>
<gene>
    <name evidence="3" type="ORF">AAF712_013903</name>
</gene>
<evidence type="ECO:0000313" key="3">
    <source>
        <dbReference type="EMBL" id="KAL0059353.1"/>
    </source>
</evidence>
<reference evidence="3 4" key="1">
    <citation type="submission" date="2024-05" db="EMBL/GenBank/DDBJ databases">
        <title>A draft genome resource for the thread blight pathogen Marasmius tenuissimus strain MS-2.</title>
        <authorList>
            <person name="Yulfo-Soto G.E."/>
            <person name="Baruah I.K."/>
            <person name="Amoako-Attah I."/>
            <person name="Bukari Y."/>
            <person name="Meinhardt L.W."/>
            <person name="Bailey B.A."/>
            <person name="Cohen S.P."/>
        </authorList>
    </citation>
    <scope>NUCLEOTIDE SEQUENCE [LARGE SCALE GENOMIC DNA]</scope>
    <source>
        <strain evidence="3 4">MS-2</strain>
    </source>
</reference>
<dbReference type="Proteomes" id="UP001437256">
    <property type="component" value="Unassembled WGS sequence"/>
</dbReference>
<protein>
    <recommendedName>
        <fullName evidence="2">DUF6589 domain-containing protein</fullName>
    </recommendedName>
</protein>
<feature type="domain" description="DUF6589" evidence="2">
    <location>
        <begin position="305"/>
        <end position="787"/>
    </location>
</feature>
<dbReference type="Pfam" id="PF20231">
    <property type="entry name" value="DUF6589"/>
    <property type="match status" value="1"/>
</dbReference>
<feature type="region of interest" description="Disordered" evidence="1">
    <location>
        <begin position="548"/>
        <end position="637"/>
    </location>
</feature>
<comment type="caution">
    <text evidence="3">The sequence shown here is derived from an EMBL/GenBank/DDBJ whole genome shotgun (WGS) entry which is preliminary data.</text>
</comment>
<dbReference type="InterPro" id="IPR046496">
    <property type="entry name" value="DUF6589"/>
</dbReference>
<accession>A0ABR2ZDG9</accession>
<dbReference type="EMBL" id="JBBXMP010000231">
    <property type="protein sequence ID" value="KAL0059353.1"/>
    <property type="molecule type" value="Genomic_DNA"/>
</dbReference>
<evidence type="ECO:0000256" key="1">
    <source>
        <dbReference type="SAM" id="MobiDB-lite"/>
    </source>
</evidence>
<feature type="compositionally biased region" description="Low complexity" evidence="1">
    <location>
        <begin position="569"/>
        <end position="633"/>
    </location>
</feature>
<organism evidence="3 4">
    <name type="scientific">Marasmius tenuissimus</name>
    <dbReference type="NCBI Taxonomy" id="585030"/>
    <lineage>
        <taxon>Eukaryota</taxon>
        <taxon>Fungi</taxon>
        <taxon>Dikarya</taxon>
        <taxon>Basidiomycota</taxon>
        <taxon>Agaricomycotina</taxon>
        <taxon>Agaricomycetes</taxon>
        <taxon>Agaricomycetidae</taxon>
        <taxon>Agaricales</taxon>
        <taxon>Marasmiineae</taxon>
        <taxon>Marasmiaceae</taxon>
        <taxon>Marasmius</taxon>
    </lineage>
</organism>